<dbReference type="GO" id="GO:0005385">
    <property type="term" value="F:zinc ion transmembrane transporter activity"/>
    <property type="evidence" value="ECO:0007669"/>
    <property type="project" value="TreeGrafter"/>
</dbReference>
<evidence type="ECO:0000256" key="5">
    <source>
        <dbReference type="ARBA" id="ARBA00022989"/>
    </source>
</evidence>
<keyword evidence="12" id="KW-1185">Reference proteome</keyword>
<dbReference type="Proteomes" id="UP000248044">
    <property type="component" value="Chromosome"/>
</dbReference>
<evidence type="ECO:0000256" key="2">
    <source>
        <dbReference type="ARBA" id="ARBA00008873"/>
    </source>
</evidence>
<dbReference type="InterPro" id="IPR002524">
    <property type="entry name" value="Cation_efflux"/>
</dbReference>
<dbReference type="InterPro" id="IPR027469">
    <property type="entry name" value="Cation_efflux_TMD_sf"/>
</dbReference>
<dbReference type="EMBL" id="CP029289">
    <property type="protein sequence ID" value="AWR93438.1"/>
    <property type="molecule type" value="Genomic_DNA"/>
</dbReference>
<dbReference type="AlphaFoldDB" id="A0A2U9IBQ3"/>
<gene>
    <name evidence="11" type="ORF">DFR85_01265</name>
</gene>
<evidence type="ECO:0000256" key="8">
    <source>
        <dbReference type="SAM" id="Phobius"/>
    </source>
</evidence>
<dbReference type="RefSeq" id="WP_110269322.1">
    <property type="nucleotide sequence ID" value="NZ_CP029289.2"/>
</dbReference>
<evidence type="ECO:0000256" key="1">
    <source>
        <dbReference type="ARBA" id="ARBA00004141"/>
    </source>
</evidence>
<feature type="transmembrane region" description="Helical" evidence="8">
    <location>
        <begin position="128"/>
        <end position="149"/>
    </location>
</feature>
<evidence type="ECO:0000313" key="11">
    <source>
        <dbReference type="EMBL" id="AWR93438.1"/>
    </source>
</evidence>
<protein>
    <recommendedName>
        <fullName evidence="13">Cation transporter</fullName>
    </recommendedName>
</protein>
<evidence type="ECO:0000256" key="6">
    <source>
        <dbReference type="ARBA" id="ARBA00023065"/>
    </source>
</evidence>
<reference evidence="11 12" key="1">
    <citation type="submission" date="2018-05" db="EMBL/GenBank/DDBJ databases">
        <title>Complete Genome Sequences of Extremely Thermoacidophilic, Metal-Mobilizing Type-Strain Members of the Archaeal Family Sulfolobaceae: Acidianus brierleyi DSM-1651T, Acidianus sulfidivorans DSM-18786T, Metallosphaera hakonensis DSM-7519T, and Metallosphaera prunae DSM-10039T.</title>
        <authorList>
            <person name="Counts J.A."/>
            <person name="Kelly R.M."/>
        </authorList>
    </citation>
    <scope>NUCLEOTIDE SEQUENCE [LARGE SCALE GENOMIC DNA]</scope>
    <source>
        <strain evidence="11 12">DSM 1651</strain>
    </source>
</reference>
<evidence type="ECO:0000256" key="3">
    <source>
        <dbReference type="ARBA" id="ARBA00022448"/>
    </source>
</evidence>
<dbReference type="InterPro" id="IPR058533">
    <property type="entry name" value="Cation_efflux_TM"/>
</dbReference>
<feature type="transmembrane region" description="Helical" evidence="8">
    <location>
        <begin position="32"/>
        <end position="51"/>
    </location>
</feature>
<evidence type="ECO:0000256" key="7">
    <source>
        <dbReference type="ARBA" id="ARBA00023136"/>
    </source>
</evidence>
<keyword evidence="4 8" id="KW-0812">Transmembrane</keyword>
<feature type="transmembrane region" description="Helical" evidence="8">
    <location>
        <begin position="94"/>
        <end position="116"/>
    </location>
</feature>
<name>A0A2U9IBQ3_9CREN</name>
<evidence type="ECO:0000313" key="12">
    <source>
        <dbReference type="Proteomes" id="UP000248044"/>
    </source>
</evidence>
<organism evidence="11 12">
    <name type="scientific">Acidianus brierleyi</name>
    <dbReference type="NCBI Taxonomy" id="41673"/>
    <lineage>
        <taxon>Archaea</taxon>
        <taxon>Thermoproteota</taxon>
        <taxon>Thermoprotei</taxon>
        <taxon>Sulfolobales</taxon>
        <taxon>Sulfolobaceae</taxon>
        <taxon>Acidianus</taxon>
    </lineage>
</organism>
<dbReference type="SUPFAM" id="SSF160240">
    <property type="entry name" value="Cation efflux protein cytoplasmic domain-like"/>
    <property type="match status" value="1"/>
</dbReference>
<evidence type="ECO:0000259" key="9">
    <source>
        <dbReference type="Pfam" id="PF01545"/>
    </source>
</evidence>
<keyword evidence="3" id="KW-0813">Transport</keyword>
<feature type="domain" description="Cation efflux protein transmembrane" evidence="9">
    <location>
        <begin position="8"/>
        <end position="181"/>
    </location>
</feature>
<keyword evidence="5 8" id="KW-1133">Transmembrane helix</keyword>
<dbReference type="GeneID" id="36830743"/>
<keyword evidence="6" id="KW-0406">Ion transport</keyword>
<sequence>MEKSVFSFWLVFSILLMIFILSKNVIALAESLHALFDAITVSFSILAVYFMKNSNYTYGLHRLEVLSALVNTSIVFIGTILSVILSIVYVEFKIIENSSLVVISSILVSLILLLTINHKERGIRLHTISDIIGYLIGGFGAFISIFYNFKNIIDLITALLVVLVMLLLNVNTIKISLDVLMEKSPVDITMIEKNIREIFPGAHHIHVWALCDHMRIATLHVEENPDVTLRELDIKREKIEKILSQKFNINHVTIQFESKREDQKN</sequence>
<dbReference type="Pfam" id="PF16916">
    <property type="entry name" value="ZT_dimer"/>
    <property type="match status" value="1"/>
</dbReference>
<dbReference type="InterPro" id="IPR027470">
    <property type="entry name" value="Cation_efflux_CTD"/>
</dbReference>
<dbReference type="NCBIfam" id="TIGR01297">
    <property type="entry name" value="CDF"/>
    <property type="match status" value="1"/>
</dbReference>
<comment type="subcellular location">
    <subcellularLocation>
        <location evidence="1">Membrane</location>
        <topology evidence="1">Multi-pass membrane protein</topology>
    </subcellularLocation>
</comment>
<proteinExistence type="inferred from homology"/>
<dbReference type="SUPFAM" id="SSF161111">
    <property type="entry name" value="Cation efflux protein transmembrane domain-like"/>
    <property type="match status" value="1"/>
</dbReference>
<dbReference type="KEGG" id="abri:DFR85_01265"/>
<dbReference type="Pfam" id="PF01545">
    <property type="entry name" value="Cation_efflux"/>
    <property type="match status" value="1"/>
</dbReference>
<dbReference type="PANTHER" id="PTHR11562">
    <property type="entry name" value="CATION EFFLUX PROTEIN/ ZINC TRANSPORTER"/>
    <property type="match status" value="1"/>
</dbReference>
<evidence type="ECO:0008006" key="13">
    <source>
        <dbReference type="Google" id="ProtNLM"/>
    </source>
</evidence>
<dbReference type="InterPro" id="IPR036837">
    <property type="entry name" value="Cation_efflux_CTD_sf"/>
</dbReference>
<feature type="transmembrane region" description="Helical" evidence="8">
    <location>
        <begin position="7"/>
        <end position="26"/>
    </location>
</feature>
<dbReference type="PANTHER" id="PTHR11562:SF17">
    <property type="entry name" value="RE54080P-RELATED"/>
    <property type="match status" value="1"/>
</dbReference>
<dbReference type="GO" id="GO:0005886">
    <property type="term" value="C:plasma membrane"/>
    <property type="evidence" value="ECO:0007669"/>
    <property type="project" value="TreeGrafter"/>
</dbReference>
<feature type="domain" description="Cation efflux protein cytoplasmic" evidence="10">
    <location>
        <begin position="191"/>
        <end position="258"/>
    </location>
</feature>
<evidence type="ECO:0000259" key="10">
    <source>
        <dbReference type="Pfam" id="PF16916"/>
    </source>
</evidence>
<accession>A0A2U9IBQ3</accession>
<comment type="similarity">
    <text evidence="2">Belongs to the cation diffusion facilitator (CDF) transporter (TC 2.A.4) family. SLC30A subfamily.</text>
</comment>
<dbReference type="Gene3D" id="1.20.1510.10">
    <property type="entry name" value="Cation efflux protein transmembrane domain"/>
    <property type="match status" value="1"/>
</dbReference>
<feature type="transmembrane region" description="Helical" evidence="8">
    <location>
        <begin position="63"/>
        <end position="88"/>
    </location>
</feature>
<dbReference type="OrthoDB" id="269083at2157"/>
<keyword evidence="7 8" id="KW-0472">Membrane</keyword>
<feature type="transmembrane region" description="Helical" evidence="8">
    <location>
        <begin position="155"/>
        <end position="173"/>
    </location>
</feature>
<dbReference type="InterPro" id="IPR050681">
    <property type="entry name" value="CDF/SLC30A"/>
</dbReference>
<evidence type="ECO:0000256" key="4">
    <source>
        <dbReference type="ARBA" id="ARBA00022692"/>
    </source>
</evidence>